<dbReference type="InterPro" id="IPR012259">
    <property type="entry name" value="DHFR"/>
</dbReference>
<keyword evidence="4" id="KW-0554">One-carbon metabolism</keyword>
<feature type="domain" description="DHFR" evidence="9">
    <location>
        <begin position="1"/>
        <end position="167"/>
    </location>
</feature>
<dbReference type="AlphaFoldDB" id="A0AAV4IBN9"/>
<dbReference type="GO" id="GO:0050661">
    <property type="term" value="F:NADP binding"/>
    <property type="evidence" value="ECO:0007669"/>
    <property type="project" value="InterPro"/>
</dbReference>
<dbReference type="GO" id="GO:0046654">
    <property type="term" value="P:tetrahydrofolate biosynthetic process"/>
    <property type="evidence" value="ECO:0007669"/>
    <property type="project" value="InterPro"/>
</dbReference>
<keyword evidence="11" id="KW-1185">Reference proteome</keyword>
<dbReference type="Pfam" id="PF00186">
    <property type="entry name" value="DHFR_1"/>
    <property type="match status" value="1"/>
</dbReference>
<evidence type="ECO:0000256" key="5">
    <source>
        <dbReference type="ARBA" id="ARBA00022857"/>
    </source>
</evidence>
<dbReference type="FunFam" id="3.40.430.10:FF:000002">
    <property type="entry name" value="Dihydrofolate reductase"/>
    <property type="match status" value="1"/>
</dbReference>
<evidence type="ECO:0000256" key="1">
    <source>
        <dbReference type="ARBA" id="ARBA00004903"/>
    </source>
</evidence>
<comment type="similarity">
    <text evidence="2 8">Belongs to the dihydrofolate reductase family.</text>
</comment>
<sequence>MGIGINGALPWRLKQDMAFFKKITSTTSDPEKKNVVIMGKNTWLSIPAKFRPLSGRVNIVLSTTLTEVPKDVHIVKSFEDAMNLIDSMISTVEDVFVIGGASVYKKAMYGPYPCRVYLTRVLGDFKCDTFLPQIDEEMFTKIPNPSSVPEQEFEEKGTKFNIVVYEKCQN</sequence>
<dbReference type="PROSITE" id="PS00075">
    <property type="entry name" value="DHFR_1"/>
    <property type="match status" value="1"/>
</dbReference>
<dbReference type="PANTHER" id="PTHR48069">
    <property type="entry name" value="DIHYDROFOLATE REDUCTASE"/>
    <property type="match status" value="1"/>
</dbReference>
<keyword evidence="6" id="KW-0560">Oxidoreductase</keyword>
<dbReference type="PRINTS" id="PR00070">
    <property type="entry name" value="DHFR"/>
</dbReference>
<dbReference type="GO" id="GO:0006730">
    <property type="term" value="P:one-carbon metabolic process"/>
    <property type="evidence" value="ECO:0007669"/>
    <property type="project" value="UniProtKB-KW"/>
</dbReference>
<dbReference type="Gene3D" id="3.40.430.10">
    <property type="entry name" value="Dihydrofolate Reductase, subunit A"/>
    <property type="match status" value="1"/>
</dbReference>
<dbReference type="CDD" id="cd00209">
    <property type="entry name" value="DHFR"/>
    <property type="match status" value="1"/>
</dbReference>
<dbReference type="GO" id="GO:0004146">
    <property type="term" value="F:dihydrofolate reductase activity"/>
    <property type="evidence" value="ECO:0007669"/>
    <property type="project" value="UniProtKB-EC"/>
</dbReference>
<evidence type="ECO:0000256" key="8">
    <source>
        <dbReference type="RuleBase" id="RU004474"/>
    </source>
</evidence>
<gene>
    <name evidence="10" type="ORF">ElyMa_002978800</name>
</gene>
<evidence type="ECO:0000259" key="9">
    <source>
        <dbReference type="PROSITE" id="PS51330"/>
    </source>
</evidence>
<comment type="caution">
    <text evidence="10">The sequence shown here is derived from an EMBL/GenBank/DDBJ whole genome shotgun (WGS) entry which is preliminary data.</text>
</comment>
<evidence type="ECO:0000256" key="2">
    <source>
        <dbReference type="ARBA" id="ARBA00009539"/>
    </source>
</evidence>
<dbReference type="GO" id="GO:0046655">
    <property type="term" value="P:folic acid metabolic process"/>
    <property type="evidence" value="ECO:0007669"/>
    <property type="project" value="TreeGrafter"/>
</dbReference>
<evidence type="ECO:0000256" key="7">
    <source>
        <dbReference type="ARBA" id="ARBA00048873"/>
    </source>
</evidence>
<dbReference type="PANTHER" id="PTHR48069:SF3">
    <property type="entry name" value="DIHYDROFOLATE REDUCTASE"/>
    <property type="match status" value="1"/>
</dbReference>
<dbReference type="SUPFAM" id="SSF53597">
    <property type="entry name" value="Dihydrofolate reductase-like"/>
    <property type="match status" value="1"/>
</dbReference>
<dbReference type="EMBL" id="BMAT01006140">
    <property type="protein sequence ID" value="GFS07013.1"/>
    <property type="molecule type" value="Genomic_DNA"/>
</dbReference>
<dbReference type="InterPro" id="IPR017925">
    <property type="entry name" value="DHFR_CS"/>
</dbReference>
<proteinExistence type="inferred from homology"/>
<keyword evidence="5" id="KW-0521">NADP</keyword>
<comment type="catalytic activity">
    <reaction evidence="7">
        <text>(6S)-5,6,7,8-tetrahydrofolate + NADP(+) = 7,8-dihydrofolate + NADPH + H(+)</text>
        <dbReference type="Rhea" id="RHEA:15009"/>
        <dbReference type="ChEBI" id="CHEBI:15378"/>
        <dbReference type="ChEBI" id="CHEBI:57451"/>
        <dbReference type="ChEBI" id="CHEBI:57453"/>
        <dbReference type="ChEBI" id="CHEBI:57783"/>
        <dbReference type="ChEBI" id="CHEBI:58349"/>
        <dbReference type="EC" id="1.5.1.3"/>
    </reaction>
</comment>
<reference evidence="10 11" key="1">
    <citation type="journal article" date="2021" name="Elife">
        <title>Chloroplast acquisition without the gene transfer in kleptoplastic sea slugs, Plakobranchus ocellatus.</title>
        <authorList>
            <person name="Maeda T."/>
            <person name="Takahashi S."/>
            <person name="Yoshida T."/>
            <person name="Shimamura S."/>
            <person name="Takaki Y."/>
            <person name="Nagai Y."/>
            <person name="Toyoda A."/>
            <person name="Suzuki Y."/>
            <person name="Arimoto A."/>
            <person name="Ishii H."/>
            <person name="Satoh N."/>
            <person name="Nishiyama T."/>
            <person name="Hasebe M."/>
            <person name="Maruyama T."/>
            <person name="Minagawa J."/>
            <person name="Obokata J."/>
            <person name="Shigenobu S."/>
        </authorList>
    </citation>
    <scope>NUCLEOTIDE SEQUENCE [LARGE SCALE GENOMIC DNA]</scope>
</reference>
<evidence type="ECO:0000313" key="11">
    <source>
        <dbReference type="Proteomes" id="UP000762676"/>
    </source>
</evidence>
<dbReference type="InterPro" id="IPR024072">
    <property type="entry name" value="DHFR-like_dom_sf"/>
</dbReference>
<organism evidence="10 11">
    <name type="scientific">Elysia marginata</name>
    <dbReference type="NCBI Taxonomy" id="1093978"/>
    <lineage>
        <taxon>Eukaryota</taxon>
        <taxon>Metazoa</taxon>
        <taxon>Spiralia</taxon>
        <taxon>Lophotrochozoa</taxon>
        <taxon>Mollusca</taxon>
        <taxon>Gastropoda</taxon>
        <taxon>Heterobranchia</taxon>
        <taxon>Euthyneura</taxon>
        <taxon>Panpulmonata</taxon>
        <taxon>Sacoglossa</taxon>
        <taxon>Placobranchoidea</taxon>
        <taxon>Plakobranchidae</taxon>
        <taxon>Elysia</taxon>
    </lineage>
</organism>
<evidence type="ECO:0000256" key="6">
    <source>
        <dbReference type="ARBA" id="ARBA00023002"/>
    </source>
</evidence>
<dbReference type="EC" id="1.5.1.3" evidence="3"/>
<dbReference type="GO" id="GO:0046452">
    <property type="term" value="P:dihydrofolate metabolic process"/>
    <property type="evidence" value="ECO:0007669"/>
    <property type="project" value="TreeGrafter"/>
</dbReference>
<dbReference type="PROSITE" id="PS51330">
    <property type="entry name" value="DHFR_2"/>
    <property type="match status" value="1"/>
</dbReference>
<accession>A0AAV4IBN9</accession>
<dbReference type="Proteomes" id="UP000762676">
    <property type="component" value="Unassembled WGS sequence"/>
</dbReference>
<dbReference type="GO" id="GO:0005739">
    <property type="term" value="C:mitochondrion"/>
    <property type="evidence" value="ECO:0007669"/>
    <property type="project" value="TreeGrafter"/>
</dbReference>
<comment type="pathway">
    <text evidence="1">Cofactor biosynthesis; tetrahydrofolate biosynthesis; 5,6,7,8-tetrahydrofolate from 7,8-dihydrofolate: step 1/1.</text>
</comment>
<protein>
    <recommendedName>
        <fullName evidence="3">dihydrofolate reductase</fullName>
        <ecNumber evidence="3">1.5.1.3</ecNumber>
    </recommendedName>
</protein>
<name>A0AAV4IBN9_9GAST</name>
<dbReference type="InterPro" id="IPR001796">
    <property type="entry name" value="DHFR_dom"/>
</dbReference>
<evidence type="ECO:0000256" key="4">
    <source>
        <dbReference type="ARBA" id="ARBA00022563"/>
    </source>
</evidence>
<evidence type="ECO:0000313" key="10">
    <source>
        <dbReference type="EMBL" id="GFS07013.1"/>
    </source>
</evidence>
<evidence type="ECO:0000256" key="3">
    <source>
        <dbReference type="ARBA" id="ARBA00012856"/>
    </source>
</evidence>